<feature type="domain" description="Phosphoribosyltransferase" evidence="12">
    <location>
        <begin position="38"/>
        <end position="148"/>
    </location>
</feature>
<gene>
    <name evidence="11" type="primary">apt</name>
    <name evidence="13" type="ORF">SAMN05660236_1044</name>
</gene>
<proteinExistence type="inferred from homology"/>
<dbReference type="FunFam" id="3.40.50.2020:FF:000021">
    <property type="entry name" value="Adenine phosphoribosyltransferase"/>
    <property type="match status" value="1"/>
</dbReference>
<dbReference type="RefSeq" id="WP_079685615.1">
    <property type="nucleotide sequence ID" value="NZ_FUZU01000001.1"/>
</dbReference>
<name>A0A1T5JFV8_9BACT</name>
<evidence type="ECO:0000313" key="14">
    <source>
        <dbReference type="Proteomes" id="UP000190961"/>
    </source>
</evidence>
<comment type="similarity">
    <text evidence="5 11">Belongs to the purine/pyrimidine phosphoribosyltransferase family.</text>
</comment>
<evidence type="ECO:0000256" key="5">
    <source>
        <dbReference type="ARBA" id="ARBA00008391"/>
    </source>
</evidence>
<evidence type="ECO:0000256" key="3">
    <source>
        <dbReference type="ARBA" id="ARBA00004496"/>
    </source>
</evidence>
<evidence type="ECO:0000256" key="6">
    <source>
        <dbReference type="ARBA" id="ARBA00011893"/>
    </source>
</evidence>
<evidence type="ECO:0000256" key="2">
    <source>
        <dbReference type="ARBA" id="ARBA00003968"/>
    </source>
</evidence>
<dbReference type="GO" id="GO:0006168">
    <property type="term" value="P:adenine salvage"/>
    <property type="evidence" value="ECO:0007669"/>
    <property type="project" value="InterPro"/>
</dbReference>
<comment type="catalytic activity">
    <reaction evidence="1 11">
        <text>AMP + diphosphate = 5-phospho-alpha-D-ribose 1-diphosphate + adenine</text>
        <dbReference type="Rhea" id="RHEA:16609"/>
        <dbReference type="ChEBI" id="CHEBI:16708"/>
        <dbReference type="ChEBI" id="CHEBI:33019"/>
        <dbReference type="ChEBI" id="CHEBI:58017"/>
        <dbReference type="ChEBI" id="CHEBI:456215"/>
        <dbReference type="EC" id="2.4.2.7"/>
    </reaction>
</comment>
<dbReference type="AlphaFoldDB" id="A0A1T5JFV8"/>
<dbReference type="EMBL" id="FUZU01000001">
    <property type="protein sequence ID" value="SKC50048.1"/>
    <property type="molecule type" value="Genomic_DNA"/>
</dbReference>
<dbReference type="GO" id="GO:0044209">
    <property type="term" value="P:AMP salvage"/>
    <property type="evidence" value="ECO:0007669"/>
    <property type="project" value="UniProtKB-UniRule"/>
</dbReference>
<dbReference type="GO" id="GO:0016208">
    <property type="term" value="F:AMP binding"/>
    <property type="evidence" value="ECO:0007669"/>
    <property type="project" value="TreeGrafter"/>
</dbReference>
<dbReference type="CDD" id="cd06223">
    <property type="entry name" value="PRTases_typeI"/>
    <property type="match status" value="1"/>
</dbReference>
<evidence type="ECO:0000256" key="11">
    <source>
        <dbReference type="HAMAP-Rule" id="MF_00004"/>
    </source>
</evidence>
<comment type="function">
    <text evidence="2 11">Catalyzes a salvage reaction resulting in the formation of AMP, that is energically less costly than de novo synthesis.</text>
</comment>
<evidence type="ECO:0000256" key="9">
    <source>
        <dbReference type="ARBA" id="ARBA00022679"/>
    </source>
</evidence>
<dbReference type="SUPFAM" id="SSF53271">
    <property type="entry name" value="PRTase-like"/>
    <property type="match status" value="1"/>
</dbReference>
<protein>
    <recommendedName>
        <fullName evidence="6 11">Adenine phosphoribosyltransferase</fullName>
        <shortName evidence="11">APRT</shortName>
        <ecNumber evidence="6 11">2.4.2.7</ecNumber>
    </recommendedName>
</protein>
<dbReference type="EC" id="2.4.2.7" evidence="6 11"/>
<evidence type="ECO:0000259" key="12">
    <source>
        <dbReference type="Pfam" id="PF00156"/>
    </source>
</evidence>
<dbReference type="NCBIfam" id="TIGR01090">
    <property type="entry name" value="apt"/>
    <property type="match status" value="1"/>
</dbReference>
<evidence type="ECO:0000256" key="4">
    <source>
        <dbReference type="ARBA" id="ARBA00004659"/>
    </source>
</evidence>
<dbReference type="GO" id="GO:0002055">
    <property type="term" value="F:adenine binding"/>
    <property type="evidence" value="ECO:0007669"/>
    <property type="project" value="TreeGrafter"/>
</dbReference>
<dbReference type="NCBIfam" id="NF002634">
    <property type="entry name" value="PRK02304.1-3"/>
    <property type="match status" value="1"/>
</dbReference>
<dbReference type="HAMAP" id="MF_00004">
    <property type="entry name" value="Aden_phosphoribosyltr"/>
    <property type="match status" value="1"/>
</dbReference>
<sequence>MQLSEKIKHAIRDVQDYPKPGIVFKDITPVLADPSLMHEIARQLKNDFQSQKIDAIAAVEARGFIFGSILAHELNCRFIPIRKAGKLPYKVRRREYDLEYGTACIEMHEDAIQPGWQVLVQDDLLATGGTASAAGELIESVGAKVAGFSFIINLSFLPGYKKLQERFGVNPQYLIEY</sequence>
<dbReference type="STRING" id="688867.SAMN05660236_1044"/>
<comment type="pathway">
    <text evidence="4 11">Purine metabolism; AMP biosynthesis via salvage pathway; AMP from adenine: step 1/1.</text>
</comment>
<dbReference type="PANTHER" id="PTHR32315:SF3">
    <property type="entry name" value="ADENINE PHOSPHORIBOSYLTRANSFERASE"/>
    <property type="match status" value="1"/>
</dbReference>
<dbReference type="InterPro" id="IPR029057">
    <property type="entry name" value="PRTase-like"/>
</dbReference>
<dbReference type="Proteomes" id="UP000190961">
    <property type="component" value="Unassembled WGS sequence"/>
</dbReference>
<evidence type="ECO:0000256" key="1">
    <source>
        <dbReference type="ARBA" id="ARBA00000868"/>
    </source>
</evidence>
<keyword evidence="9 11" id="KW-0808">Transferase</keyword>
<dbReference type="GO" id="GO:0006166">
    <property type="term" value="P:purine ribonucleoside salvage"/>
    <property type="evidence" value="ECO:0007669"/>
    <property type="project" value="UniProtKB-UniRule"/>
</dbReference>
<dbReference type="Pfam" id="PF00156">
    <property type="entry name" value="Pribosyltran"/>
    <property type="match status" value="1"/>
</dbReference>
<dbReference type="InterPro" id="IPR005764">
    <property type="entry name" value="Ade_phspho_trans"/>
</dbReference>
<evidence type="ECO:0000256" key="7">
    <source>
        <dbReference type="ARBA" id="ARBA00022490"/>
    </source>
</evidence>
<keyword evidence="14" id="KW-1185">Reference proteome</keyword>
<dbReference type="PANTHER" id="PTHR32315">
    <property type="entry name" value="ADENINE PHOSPHORIBOSYLTRANSFERASE"/>
    <property type="match status" value="1"/>
</dbReference>
<evidence type="ECO:0000313" key="13">
    <source>
        <dbReference type="EMBL" id="SKC50048.1"/>
    </source>
</evidence>
<organism evidence="13 14">
    <name type="scientific">Ohtaekwangia koreensis</name>
    <dbReference type="NCBI Taxonomy" id="688867"/>
    <lineage>
        <taxon>Bacteria</taxon>
        <taxon>Pseudomonadati</taxon>
        <taxon>Bacteroidota</taxon>
        <taxon>Cytophagia</taxon>
        <taxon>Cytophagales</taxon>
        <taxon>Fulvivirgaceae</taxon>
        <taxon>Ohtaekwangia</taxon>
    </lineage>
</organism>
<evidence type="ECO:0000256" key="10">
    <source>
        <dbReference type="ARBA" id="ARBA00022726"/>
    </source>
</evidence>
<comment type="subcellular location">
    <subcellularLocation>
        <location evidence="3 11">Cytoplasm</location>
    </subcellularLocation>
</comment>
<accession>A0A1T5JFV8</accession>
<evidence type="ECO:0000256" key="8">
    <source>
        <dbReference type="ARBA" id="ARBA00022676"/>
    </source>
</evidence>
<keyword evidence="7 11" id="KW-0963">Cytoplasm</keyword>
<keyword evidence="8 11" id="KW-0328">Glycosyltransferase</keyword>
<comment type="subunit">
    <text evidence="11">Homodimer.</text>
</comment>
<dbReference type="Gene3D" id="3.40.50.2020">
    <property type="match status" value="1"/>
</dbReference>
<dbReference type="InterPro" id="IPR000836">
    <property type="entry name" value="PRTase_dom"/>
</dbReference>
<reference evidence="13 14" key="1">
    <citation type="submission" date="2017-02" db="EMBL/GenBank/DDBJ databases">
        <authorList>
            <person name="Peterson S.W."/>
        </authorList>
    </citation>
    <scope>NUCLEOTIDE SEQUENCE [LARGE SCALE GENOMIC DNA]</scope>
    <source>
        <strain evidence="13 14">DSM 25262</strain>
    </source>
</reference>
<keyword evidence="10 11" id="KW-0660">Purine salvage</keyword>
<dbReference type="GO" id="GO:0005737">
    <property type="term" value="C:cytoplasm"/>
    <property type="evidence" value="ECO:0007669"/>
    <property type="project" value="UniProtKB-SubCell"/>
</dbReference>
<dbReference type="NCBIfam" id="NF002636">
    <property type="entry name" value="PRK02304.1-5"/>
    <property type="match status" value="1"/>
</dbReference>
<dbReference type="GO" id="GO:0003999">
    <property type="term" value="F:adenine phosphoribosyltransferase activity"/>
    <property type="evidence" value="ECO:0007669"/>
    <property type="project" value="UniProtKB-UniRule"/>
</dbReference>
<dbReference type="UniPathway" id="UPA00588">
    <property type="reaction ID" value="UER00646"/>
</dbReference>
<dbReference type="InterPro" id="IPR050054">
    <property type="entry name" value="UPRTase/APRTase"/>
</dbReference>
<dbReference type="OrthoDB" id="9803963at2"/>